<evidence type="ECO:0000313" key="1">
    <source>
        <dbReference type="EMBL" id="GFO12625.1"/>
    </source>
</evidence>
<reference evidence="1 2" key="1">
    <citation type="journal article" date="2021" name="Elife">
        <title>Chloroplast acquisition without the gene transfer in kleptoplastic sea slugs, Plakobranchus ocellatus.</title>
        <authorList>
            <person name="Maeda T."/>
            <person name="Takahashi S."/>
            <person name="Yoshida T."/>
            <person name="Shimamura S."/>
            <person name="Takaki Y."/>
            <person name="Nagai Y."/>
            <person name="Toyoda A."/>
            <person name="Suzuki Y."/>
            <person name="Arimoto A."/>
            <person name="Ishii H."/>
            <person name="Satoh N."/>
            <person name="Nishiyama T."/>
            <person name="Hasebe M."/>
            <person name="Maruyama T."/>
            <person name="Minagawa J."/>
            <person name="Obokata J."/>
            <person name="Shigenobu S."/>
        </authorList>
    </citation>
    <scope>NUCLEOTIDE SEQUENCE [LARGE SCALE GENOMIC DNA]</scope>
</reference>
<organism evidence="1 2">
    <name type="scientific">Plakobranchus ocellatus</name>
    <dbReference type="NCBI Taxonomy" id="259542"/>
    <lineage>
        <taxon>Eukaryota</taxon>
        <taxon>Metazoa</taxon>
        <taxon>Spiralia</taxon>
        <taxon>Lophotrochozoa</taxon>
        <taxon>Mollusca</taxon>
        <taxon>Gastropoda</taxon>
        <taxon>Heterobranchia</taxon>
        <taxon>Euthyneura</taxon>
        <taxon>Panpulmonata</taxon>
        <taxon>Sacoglossa</taxon>
        <taxon>Placobranchoidea</taxon>
        <taxon>Plakobranchidae</taxon>
        <taxon>Plakobranchus</taxon>
    </lineage>
</organism>
<dbReference type="AlphaFoldDB" id="A0AAV4AW67"/>
<protein>
    <submittedName>
        <fullName evidence="1">Uncharacterized protein</fullName>
    </submittedName>
</protein>
<dbReference type="EMBL" id="BLXT01004434">
    <property type="protein sequence ID" value="GFO12625.1"/>
    <property type="molecule type" value="Genomic_DNA"/>
</dbReference>
<comment type="caution">
    <text evidence="1">The sequence shown here is derived from an EMBL/GenBank/DDBJ whole genome shotgun (WGS) entry which is preliminary data.</text>
</comment>
<gene>
    <name evidence="1" type="ORF">PoB_003913000</name>
</gene>
<keyword evidence="2" id="KW-1185">Reference proteome</keyword>
<sequence>MLPGLYSATLKSVFIAGDNHHPCSMASTLRTYTSILPTYSHPSLPAATTIRAPWPLLCQLMVSLHCLPQPPSARPGLYSDNLWSAFIALYNHHPCCLASTLPTYAFIACHSHQPCFLASTLPTYSQPSLPATTTFRAPWPLLCHFISHHPCSLASTLSTYAFIACHNHHPCSLASTLPSYGQPSMLARTTIRALWPLLCQLFIQLIAFQNSIRVPWPLLCELIVSLHFLQQPPSMLSDLLSANLWSAFIACHNHHPCSLVSTLPTYTQPSLLATTTIHALWSLLCQLIVSLHCLPEPPSKLPGSTLPTYGQPSLLAKTTIHTPWPPLCKIIVSLHCLPQPPSMLPGLYFANLQSAFIACDNHHPFILPSTLPIYGKASLLATTIIRAPWPLLCELIVSLHCFPQPPSVLPGLYSANL</sequence>
<name>A0AAV4AW67_9GAST</name>
<dbReference type="Proteomes" id="UP000735302">
    <property type="component" value="Unassembled WGS sequence"/>
</dbReference>
<evidence type="ECO:0000313" key="2">
    <source>
        <dbReference type="Proteomes" id="UP000735302"/>
    </source>
</evidence>
<proteinExistence type="predicted"/>
<accession>A0AAV4AW67</accession>